<dbReference type="STRING" id="504487.JCM19538_1929"/>
<sequence length="64" mass="7363">MMINKLLLGFSLIQNSDIEEKIKNAPDSGYEVGVFIGSMIPFVVLVIIAYMIYYYNKKRNNNNN</sequence>
<keyword evidence="1" id="KW-0472">Membrane</keyword>
<organism evidence="2 4">
    <name type="scientific">Jejuia pallidilutea</name>
    <dbReference type="NCBI Taxonomy" id="504487"/>
    <lineage>
        <taxon>Bacteria</taxon>
        <taxon>Pseudomonadati</taxon>
        <taxon>Bacteroidota</taxon>
        <taxon>Flavobacteriia</taxon>
        <taxon>Flavobacteriales</taxon>
        <taxon>Flavobacteriaceae</taxon>
        <taxon>Jejuia</taxon>
    </lineage>
</organism>
<reference evidence="4 5" key="1">
    <citation type="journal article" date="2014" name="Genome Announc.">
        <title>Draft Genome Sequence of Marine Flavobacterium Jejuia pallidilutea Strain 11shimoA1 and Pigmentation Mutants.</title>
        <authorList>
            <person name="Takatani N."/>
            <person name="Nakanishi M."/>
            <person name="Meirelles P."/>
            <person name="Mino S."/>
            <person name="Suda W."/>
            <person name="Oshima K."/>
            <person name="Hattori M."/>
            <person name="Ohkuma M."/>
            <person name="Hosokawa M."/>
            <person name="Miyashita K."/>
            <person name="Thompson F.L."/>
            <person name="Niwa A."/>
            <person name="Sawabe T."/>
            <person name="Sawabe T."/>
        </authorList>
    </citation>
    <scope>NUCLEOTIDE SEQUENCE [LARGE SCALE GENOMIC DNA]</scope>
    <source>
        <strain evidence="2 4">JCM 19301</strain>
        <strain evidence="3">JCM 19302</strain>
        <strain evidence="5">JCM19302</strain>
    </source>
</reference>
<evidence type="ECO:0000256" key="1">
    <source>
        <dbReference type="SAM" id="Phobius"/>
    </source>
</evidence>
<accession>A0A090VL98</accession>
<gene>
    <name evidence="2" type="ORF">JCM19301_3975</name>
    <name evidence="3" type="ORF">JCM19302_2651</name>
</gene>
<feature type="transmembrane region" description="Helical" evidence="1">
    <location>
        <begin position="34"/>
        <end position="55"/>
    </location>
</feature>
<evidence type="ECO:0000313" key="2">
    <source>
        <dbReference type="EMBL" id="GAL65515.1"/>
    </source>
</evidence>
<dbReference type="AlphaFoldDB" id="A0A090VL98"/>
<keyword evidence="1" id="KW-0812">Transmembrane</keyword>
<dbReference type="EMBL" id="BBNR01000001">
    <property type="protein sequence ID" value="GAL65515.1"/>
    <property type="molecule type" value="Genomic_DNA"/>
</dbReference>
<proteinExistence type="predicted"/>
<dbReference type="RefSeq" id="WP_235420511.1">
    <property type="nucleotide sequence ID" value="NZ_BBNR01000001.1"/>
</dbReference>
<comment type="caution">
    <text evidence="2">The sequence shown here is derived from an EMBL/GenBank/DDBJ whole genome shotgun (WGS) entry which is preliminary data.</text>
</comment>
<dbReference type="Proteomes" id="UP000029641">
    <property type="component" value="Unassembled WGS sequence"/>
</dbReference>
<dbReference type="EMBL" id="BBNS01000004">
    <property type="protein sequence ID" value="GAL70076.1"/>
    <property type="molecule type" value="Genomic_DNA"/>
</dbReference>
<evidence type="ECO:0000313" key="4">
    <source>
        <dbReference type="Proteomes" id="UP000029641"/>
    </source>
</evidence>
<keyword evidence="1" id="KW-1133">Transmembrane helix</keyword>
<name>A0A090VL98_9FLAO</name>
<evidence type="ECO:0000313" key="3">
    <source>
        <dbReference type="EMBL" id="GAL70076.1"/>
    </source>
</evidence>
<protein>
    <submittedName>
        <fullName evidence="2">Uncharacterized protein</fullName>
    </submittedName>
</protein>
<dbReference type="eggNOG" id="ENOG50339YU">
    <property type="taxonomic scope" value="Bacteria"/>
</dbReference>
<evidence type="ECO:0000313" key="5">
    <source>
        <dbReference type="Proteomes" id="UP000029646"/>
    </source>
</evidence>
<dbReference type="Proteomes" id="UP000029646">
    <property type="component" value="Unassembled WGS sequence"/>
</dbReference>